<accession>A0ABT1VYQ4</accession>
<dbReference type="EMBL" id="JAMZEJ010000006">
    <property type="protein sequence ID" value="MCQ8241457.1"/>
    <property type="molecule type" value="Genomic_DNA"/>
</dbReference>
<evidence type="ECO:0000259" key="1">
    <source>
        <dbReference type="Pfam" id="PF03819"/>
    </source>
</evidence>
<reference evidence="2 3" key="1">
    <citation type="submission" date="2022-06" db="EMBL/GenBank/DDBJ databases">
        <title>Rhizosaccharibacter gen. nov. sp. nov. KSS12, endophytic bacteria isolated from sugarcane.</title>
        <authorList>
            <person name="Pitiwittayakul N."/>
        </authorList>
    </citation>
    <scope>NUCLEOTIDE SEQUENCE [LARGE SCALE GENOMIC DNA]</scope>
    <source>
        <strain evidence="2 3">KSS12</strain>
    </source>
</reference>
<protein>
    <submittedName>
        <fullName evidence="2">Nucleoside triphosphate pyrophosphohydrolase</fullName>
        <ecNumber evidence="2">3.6.1.9</ecNumber>
    </submittedName>
</protein>
<keyword evidence="3" id="KW-1185">Reference proteome</keyword>
<dbReference type="SUPFAM" id="SSF101386">
    <property type="entry name" value="all-alpha NTP pyrophosphatases"/>
    <property type="match status" value="2"/>
</dbReference>
<dbReference type="NCBIfam" id="NF007113">
    <property type="entry name" value="PRK09562.1"/>
    <property type="match status" value="1"/>
</dbReference>
<proteinExistence type="predicted"/>
<keyword evidence="2" id="KW-0378">Hydrolase</keyword>
<dbReference type="Pfam" id="PF03819">
    <property type="entry name" value="MazG"/>
    <property type="match status" value="2"/>
</dbReference>
<dbReference type="InterPro" id="IPR004518">
    <property type="entry name" value="MazG-like_dom"/>
</dbReference>
<gene>
    <name evidence="2" type="primary">mazG</name>
    <name evidence="2" type="ORF">NFI88_11480</name>
</gene>
<comment type="caution">
    <text evidence="2">The sequence shown here is derived from an EMBL/GenBank/DDBJ whole genome shotgun (WGS) entry which is preliminary data.</text>
</comment>
<dbReference type="PANTHER" id="PTHR30522">
    <property type="entry name" value="NUCLEOSIDE TRIPHOSPHATE PYROPHOSPHOHYDROLASE"/>
    <property type="match status" value="1"/>
</dbReference>
<feature type="domain" description="NTP pyrophosphohydrolase MazG-like" evidence="1">
    <location>
        <begin position="149"/>
        <end position="193"/>
    </location>
</feature>
<dbReference type="InterPro" id="IPR048015">
    <property type="entry name" value="NTP-PPase_MazG-like_N"/>
</dbReference>
<dbReference type="GO" id="GO:0047429">
    <property type="term" value="F:nucleoside triphosphate diphosphatase activity"/>
    <property type="evidence" value="ECO:0007669"/>
    <property type="project" value="UniProtKB-EC"/>
</dbReference>
<name>A0ABT1VYQ4_9PROT</name>
<dbReference type="CDD" id="cd11529">
    <property type="entry name" value="NTP-PPase_MazG_Cterm"/>
    <property type="match status" value="1"/>
</dbReference>
<dbReference type="EC" id="3.6.1.9" evidence="2"/>
<organism evidence="2 3">
    <name type="scientific">Rhizosaccharibacter radicis</name>
    <dbReference type="NCBI Taxonomy" id="2782605"/>
    <lineage>
        <taxon>Bacteria</taxon>
        <taxon>Pseudomonadati</taxon>
        <taxon>Pseudomonadota</taxon>
        <taxon>Alphaproteobacteria</taxon>
        <taxon>Acetobacterales</taxon>
        <taxon>Acetobacteraceae</taxon>
        <taxon>Rhizosaccharibacter</taxon>
    </lineage>
</organism>
<dbReference type="InterPro" id="IPR048011">
    <property type="entry name" value="NTP-PPase_MazG-like_C"/>
</dbReference>
<feature type="domain" description="NTP pyrophosphohydrolase MazG-like" evidence="1">
    <location>
        <begin position="17"/>
        <end position="90"/>
    </location>
</feature>
<evidence type="ECO:0000313" key="2">
    <source>
        <dbReference type="EMBL" id="MCQ8241457.1"/>
    </source>
</evidence>
<dbReference type="PANTHER" id="PTHR30522:SF0">
    <property type="entry name" value="NUCLEOSIDE TRIPHOSPHATE PYROPHOSPHOHYDROLASE"/>
    <property type="match status" value="1"/>
</dbReference>
<sequence length="249" mass="27706">MARLRDPATGCPWDRDQDFDSIAPYTIEEAYEVADAIARRDWPALVDELGDLLLQIVYYARMAEEDGRFTFADIARSVADKMVRRHPHVFGEEHFTDDTWEDRKAAERAGTGRPGGTLSGVTHSLPALDVSVKLGKRAARTGFDWPGPEPVLAKLDEEIAELRHEIAVQDADRCEAELGDVLFTLGQLARKLKLDPEASLRRSNRSFVTRFTAMEAAVEASGRSMSGLPLAELEAEWQAVKRKLAEPEG</sequence>
<dbReference type="NCBIfam" id="TIGR00444">
    <property type="entry name" value="mazG"/>
    <property type="match status" value="1"/>
</dbReference>
<dbReference type="CDD" id="cd11528">
    <property type="entry name" value="NTP-PPase_MazG_Nterm"/>
    <property type="match status" value="1"/>
</dbReference>
<dbReference type="InterPro" id="IPR011551">
    <property type="entry name" value="NTP_PyrPHydrolase_MazG"/>
</dbReference>
<dbReference type="Gene3D" id="1.10.287.1080">
    <property type="entry name" value="MazG-like"/>
    <property type="match status" value="2"/>
</dbReference>
<dbReference type="Proteomes" id="UP001524547">
    <property type="component" value="Unassembled WGS sequence"/>
</dbReference>
<evidence type="ECO:0000313" key="3">
    <source>
        <dbReference type="Proteomes" id="UP001524547"/>
    </source>
</evidence>